<name>K1RR57_9ZZZZ</name>
<keyword evidence="1" id="KW-0808">Transferase</keyword>
<comment type="caution">
    <text evidence="1">The sequence shown here is derived from an EMBL/GenBank/DDBJ whole genome shotgun (WGS) entry which is preliminary data.</text>
</comment>
<proteinExistence type="predicted"/>
<evidence type="ECO:0000313" key="1">
    <source>
        <dbReference type="EMBL" id="EKC47898.1"/>
    </source>
</evidence>
<organism evidence="1">
    <name type="scientific">human gut metagenome</name>
    <dbReference type="NCBI Taxonomy" id="408170"/>
    <lineage>
        <taxon>unclassified sequences</taxon>
        <taxon>metagenomes</taxon>
        <taxon>organismal metagenomes</taxon>
    </lineage>
</organism>
<dbReference type="EMBL" id="AJWY01013158">
    <property type="protein sequence ID" value="EKC47898.1"/>
    <property type="molecule type" value="Genomic_DNA"/>
</dbReference>
<gene>
    <name evidence="1" type="ORF">LEA_19147</name>
</gene>
<protein>
    <submittedName>
        <fullName evidence="1">Two-component system sensor histidine kinase</fullName>
    </submittedName>
</protein>
<dbReference type="AlphaFoldDB" id="K1RR57"/>
<dbReference type="GO" id="GO:0016301">
    <property type="term" value="F:kinase activity"/>
    <property type="evidence" value="ECO:0007669"/>
    <property type="project" value="UniProtKB-KW"/>
</dbReference>
<accession>K1RR57</accession>
<reference evidence="1" key="1">
    <citation type="journal article" date="2013" name="Environ. Microbiol.">
        <title>Microbiota from the distal guts of lean and obese adolescents exhibit partial functional redundancy besides clear differences in community structure.</title>
        <authorList>
            <person name="Ferrer M."/>
            <person name="Ruiz A."/>
            <person name="Lanza F."/>
            <person name="Haange S.B."/>
            <person name="Oberbach A."/>
            <person name="Till H."/>
            <person name="Bargiela R."/>
            <person name="Campoy C."/>
            <person name="Segura M.T."/>
            <person name="Richter M."/>
            <person name="von Bergen M."/>
            <person name="Seifert J."/>
            <person name="Suarez A."/>
        </authorList>
    </citation>
    <scope>NUCLEOTIDE SEQUENCE</scope>
</reference>
<sequence length="65" mass="7230">MVIELCNVEEPPTLIICNPIRPKKCGVVSGMGLKNLSARYKLLCNQDIVIENESDKFTVKIPLLS</sequence>
<keyword evidence="1" id="KW-0418">Kinase</keyword>